<evidence type="ECO:0000313" key="2">
    <source>
        <dbReference type="Proteomes" id="UP001162131"/>
    </source>
</evidence>
<organism evidence="1 2">
    <name type="scientific">Blepharisma stoltei</name>
    <dbReference type="NCBI Taxonomy" id="1481888"/>
    <lineage>
        <taxon>Eukaryota</taxon>
        <taxon>Sar</taxon>
        <taxon>Alveolata</taxon>
        <taxon>Ciliophora</taxon>
        <taxon>Postciliodesmatophora</taxon>
        <taxon>Heterotrichea</taxon>
        <taxon>Heterotrichida</taxon>
        <taxon>Blepharismidae</taxon>
        <taxon>Blepharisma</taxon>
    </lineage>
</organism>
<dbReference type="SUPFAM" id="SSF57845">
    <property type="entry name" value="B-box zinc-binding domain"/>
    <property type="match status" value="1"/>
</dbReference>
<evidence type="ECO:0000313" key="1">
    <source>
        <dbReference type="EMBL" id="CAG9311859.1"/>
    </source>
</evidence>
<gene>
    <name evidence="1" type="ORF">BSTOLATCC_MIC5119</name>
</gene>
<proteinExistence type="predicted"/>
<name>A0AAU9IJ92_9CILI</name>
<dbReference type="Pfam" id="PF22586">
    <property type="entry name" value="ANCHR-like_BBOX"/>
    <property type="match status" value="1"/>
</dbReference>
<dbReference type="EMBL" id="CAJZBQ010000005">
    <property type="protein sequence ID" value="CAG9311859.1"/>
    <property type="molecule type" value="Genomic_DNA"/>
</dbReference>
<keyword evidence="2" id="KW-1185">Reference proteome</keyword>
<dbReference type="Proteomes" id="UP001162131">
    <property type="component" value="Unassembled WGS sequence"/>
</dbReference>
<reference evidence="1" key="1">
    <citation type="submission" date="2021-09" db="EMBL/GenBank/DDBJ databases">
        <authorList>
            <consortium name="AG Swart"/>
            <person name="Singh M."/>
            <person name="Singh A."/>
            <person name="Seah K."/>
            <person name="Emmerich C."/>
        </authorList>
    </citation>
    <scope>NUCLEOTIDE SEQUENCE</scope>
    <source>
        <strain evidence="1">ATCC30299</strain>
    </source>
</reference>
<sequence>MSWIFNTILPSCCTRREANRQANECVSPTKSDEQNDIIKLDIISESNFKDSSDDLYRHSKSFDEPRECDQEEKIQSEFLKNWEIETPETADKLTRQSSITSISSIDNACHVLEQFKCVECNQAAQGFCFGCRNLRYCRSCYEKAHKGEQENHRFCAYAKKKFTSTSNALRALAMLSYKKN</sequence>
<accession>A0AAU9IJ92</accession>
<comment type="caution">
    <text evidence="1">The sequence shown here is derived from an EMBL/GenBank/DDBJ whole genome shotgun (WGS) entry which is preliminary data.</text>
</comment>
<protein>
    <submittedName>
        <fullName evidence="1">Uncharacterized protein</fullName>
    </submittedName>
</protein>
<dbReference type="AlphaFoldDB" id="A0AAU9IJ92"/>